<accession>A0A382KFD6</accession>
<dbReference type="EMBL" id="UINC01080298">
    <property type="protein sequence ID" value="SVC23108.1"/>
    <property type="molecule type" value="Genomic_DNA"/>
</dbReference>
<gene>
    <name evidence="1" type="ORF">METZ01_LOCUS275962</name>
</gene>
<name>A0A382KFD6_9ZZZZ</name>
<sequence>MENIHWTTLYDLGLNSPAVNGGLSFSGVPDGLENHTGYTWFGWDYNHLWDKHNHHYPNGEKDSNVEWYADAPDEDVIMGEIKSCIEWMNDATGKLARGEVSHQDCPRCKNEKVAKDSLIDFSAL</sequence>
<dbReference type="AlphaFoldDB" id="A0A382KFD6"/>
<evidence type="ECO:0000313" key="1">
    <source>
        <dbReference type="EMBL" id="SVC23108.1"/>
    </source>
</evidence>
<organism evidence="1">
    <name type="scientific">marine metagenome</name>
    <dbReference type="NCBI Taxonomy" id="408172"/>
    <lineage>
        <taxon>unclassified sequences</taxon>
        <taxon>metagenomes</taxon>
        <taxon>ecological metagenomes</taxon>
    </lineage>
</organism>
<protein>
    <submittedName>
        <fullName evidence="1">Uncharacterized protein</fullName>
    </submittedName>
</protein>
<reference evidence="1" key="1">
    <citation type="submission" date="2018-05" db="EMBL/GenBank/DDBJ databases">
        <authorList>
            <person name="Lanie J.A."/>
            <person name="Ng W.-L."/>
            <person name="Kazmierczak K.M."/>
            <person name="Andrzejewski T.M."/>
            <person name="Davidsen T.M."/>
            <person name="Wayne K.J."/>
            <person name="Tettelin H."/>
            <person name="Glass J.I."/>
            <person name="Rusch D."/>
            <person name="Podicherti R."/>
            <person name="Tsui H.-C.T."/>
            <person name="Winkler M.E."/>
        </authorList>
    </citation>
    <scope>NUCLEOTIDE SEQUENCE</scope>
</reference>
<proteinExistence type="predicted"/>